<evidence type="ECO:0008006" key="4">
    <source>
        <dbReference type="Google" id="ProtNLM"/>
    </source>
</evidence>
<proteinExistence type="predicted"/>
<keyword evidence="3" id="KW-1185">Reference proteome</keyword>
<evidence type="ECO:0000256" key="1">
    <source>
        <dbReference type="SAM" id="MobiDB-lite"/>
    </source>
</evidence>
<feature type="compositionally biased region" description="Low complexity" evidence="1">
    <location>
        <begin position="221"/>
        <end position="248"/>
    </location>
</feature>
<comment type="caution">
    <text evidence="2">The sequence shown here is derived from an EMBL/GenBank/DDBJ whole genome shotgun (WGS) entry which is preliminary data.</text>
</comment>
<dbReference type="Proteomes" id="UP001189429">
    <property type="component" value="Unassembled WGS sequence"/>
</dbReference>
<feature type="compositionally biased region" description="Gly residues" evidence="1">
    <location>
        <begin position="319"/>
        <end position="337"/>
    </location>
</feature>
<dbReference type="InterPro" id="IPR008996">
    <property type="entry name" value="IL1/FGF"/>
</dbReference>
<reference evidence="2" key="1">
    <citation type="submission" date="2023-10" db="EMBL/GenBank/DDBJ databases">
        <authorList>
            <person name="Chen Y."/>
            <person name="Shah S."/>
            <person name="Dougan E. K."/>
            <person name="Thang M."/>
            <person name="Chan C."/>
        </authorList>
    </citation>
    <scope>NUCLEOTIDE SEQUENCE [LARGE SCALE GENOMIC DNA]</scope>
</reference>
<dbReference type="SUPFAM" id="SSF50353">
    <property type="entry name" value="Cytokine"/>
    <property type="match status" value="1"/>
</dbReference>
<organism evidence="2 3">
    <name type="scientific">Prorocentrum cordatum</name>
    <dbReference type="NCBI Taxonomy" id="2364126"/>
    <lineage>
        <taxon>Eukaryota</taxon>
        <taxon>Sar</taxon>
        <taxon>Alveolata</taxon>
        <taxon>Dinophyceae</taxon>
        <taxon>Prorocentrales</taxon>
        <taxon>Prorocentraceae</taxon>
        <taxon>Prorocentrum</taxon>
    </lineage>
</organism>
<dbReference type="EMBL" id="CAUYUJ010016618">
    <property type="protein sequence ID" value="CAK0867209.1"/>
    <property type="molecule type" value="Genomic_DNA"/>
</dbReference>
<feature type="compositionally biased region" description="Low complexity" evidence="1">
    <location>
        <begin position="39"/>
        <end position="48"/>
    </location>
</feature>
<sequence>MRPVPEPLRRASGASLMLGGAPQRGSQTPAGGYAGGRDSSSSSSSSRSGMAVLSNGVFCGSNVRLGGGLAVVVPKRTSTGNFAFCVRHGHLLQIDVSGITDLMGADNHPNTEFEAQGVEGGQVQLRGLASGRWLAIGDGGGFASSGTPVALDVTLDGGSEVGAVLHEQNGRHRAAPAPSGASSRDGGGQRRPWAAAAPRGSWQPASGGAAWAGWGGERWRGAGADDAGAAAESSSDRGCASAAAAWQAGPGGPAWQAGGGSWDGWAWRRGDSAWGEQPQGAGGPSWESGGASWGGSWDDGGAWPQSGGDGSWAASPATTGGGPWDHGGAWPRGGGWGDWPETWGYQVPCVTAHDDVDCQRRLPPPAQADMNVDCRRRLPPPDPAAVRLAGEAAGVIDVATVQMVTTSDFMAQVMKPGGLHAMLAARVSPWHLFKRLRAEEGPAASQRPAAACTAASCEPPLPPPPPPPDGPPPGAAVDECPDGACKDEQDEC</sequence>
<feature type="region of interest" description="Disordered" evidence="1">
    <location>
        <begin position="168"/>
        <end position="337"/>
    </location>
</feature>
<accession>A0ABN9V342</accession>
<feature type="compositionally biased region" description="Low complexity" evidence="1">
    <location>
        <begin position="284"/>
        <end position="304"/>
    </location>
</feature>
<feature type="compositionally biased region" description="Gly residues" evidence="1">
    <location>
        <begin position="249"/>
        <end position="262"/>
    </location>
</feature>
<protein>
    <recommendedName>
        <fullName evidence="4">Altered inheritance of mitochondria protein 24, mitochondrial</fullName>
    </recommendedName>
</protein>
<feature type="region of interest" description="Disordered" evidence="1">
    <location>
        <begin position="1"/>
        <end position="48"/>
    </location>
</feature>
<feature type="compositionally biased region" description="Low complexity" evidence="1">
    <location>
        <begin position="175"/>
        <end position="184"/>
    </location>
</feature>
<evidence type="ECO:0000313" key="3">
    <source>
        <dbReference type="Proteomes" id="UP001189429"/>
    </source>
</evidence>
<name>A0ABN9V342_9DINO</name>
<evidence type="ECO:0000313" key="2">
    <source>
        <dbReference type="EMBL" id="CAK0867209.1"/>
    </source>
</evidence>
<feature type="compositionally biased region" description="Pro residues" evidence="1">
    <location>
        <begin position="459"/>
        <end position="474"/>
    </location>
</feature>
<feature type="region of interest" description="Disordered" evidence="1">
    <location>
        <begin position="441"/>
        <end position="492"/>
    </location>
</feature>
<gene>
    <name evidence="2" type="ORF">PCOR1329_LOCUS54204</name>
</gene>